<sequence length="648" mass="74225">MKKLFLVITLLSFFYNQAQIESRLDSLKIVSKNQTGLTLISTLNKISWEFKNSQVDSALYYAKQALYVAKHIRSEKGIASAYNTLASSFEAASKLDSAETYHQKSLEIKNKIQDTIGTADSYTNLGIIEDLKGNYDLALKNYFKALIIYEKHSKDFEKVPTVLVNIGIVYKKQKEYQKVLEYYEKALKIYKQNNFEIGEAIVQGNMGSVLISLQAYQKSIQFSKIAKQLYTNLGYTRYVPYMLGNIGIAKDSLKQYASARKDYLLAISHFEKDHNLYELSNTKMSLANNYILSREYSLARKELDEALVITTKNGFKEMKVKALKMLAMLGEQTNDFKTAYNHQKQYTISRDSLFEADKVKTIYELETKYETEKKEKEILAQRANIAEKELYINQKNTQLVGLVILLIVLSVLGYLLYKQQKLKNHQLKKESDLKEALIKIESQNKLQEQRLEISRDLHDNIGAQLTFVISSIENLQYGYNIKNQGLTDRLISIGQFTKETIYELRDTIWAMNKSAISLEDLQARISNFIDKANSISSKTTFKFTVDSHVSKDLAFTSVRGMNIYRIIQEAINNALKYADSTQIVVDIKQKINIVEFSVIDNGKGFNRETIDLGNGLNNMKKRAHDIKAILHIDSAIDKGTSILLKFEI</sequence>
<keyword evidence="11" id="KW-0472">Membrane</keyword>
<protein>
    <recommendedName>
        <fullName evidence="2">histidine kinase</fullName>
        <ecNumber evidence="2">2.7.13.3</ecNumber>
    </recommendedName>
</protein>
<keyword evidence="7" id="KW-0067">ATP-binding</keyword>
<dbReference type="Proteomes" id="UP000057981">
    <property type="component" value="Chromosome"/>
</dbReference>
<dbReference type="OrthoDB" id="9778366at2"/>
<organism evidence="14 15">
    <name type="scientific">Pseudalgibacter alginicilyticus</name>
    <dbReference type="NCBI Taxonomy" id="1736674"/>
    <lineage>
        <taxon>Bacteria</taxon>
        <taxon>Pseudomonadati</taxon>
        <taxon>Bacteroidota</taxon>
        <taxon>Flavobacteriia</taxon>
        <taxon>Flavobacteriales</taxon>
        <taxon>Flavobacteriaceae</taxon>
        <taxon>Pseudalgibacter</taxon>
    </lineage>
</organism>
<dbReference type="GO" id="GO:0016020">
    <property type="term" value="C:membrane"/>
    <property type="evidence" value="ECO:0007669"/>
    <property type="project" value="InterPro"/>
</dbReference>
<dbReference type="SUPFAM" id="SSF81901">
    <property type="entry name" value="HCP-like"/>
    <property type="match status" value="1"/>
</dbReference>
<keyword evidence="4" id="KW-0808">Transferase</keyword>
<evidence type="ECO:0000256" key="4">
    <source>
        <dbReference type="ARBA" id="ARBA00022679"/>
    </source>
</evidence>
<dbReference type="AlphaFoldDB" id="A0A0N7HYS7"/>
<evidence type="ECO:0000256" key="10">
    <source>
        <dbReference type="SAM" id="Coils"/>
    </source>
</evidence>
<keyword evidence="6" id="KW-0418">Kinase</keyword>
<accession>A0A0N7HYS7</accession>
<dbReference type="GO" id="GO:0000155">
    <property type="term" value="F:phosphorelay sensor kinase activity"/>
    <property type="evidence" value="ECO:0007669"/>
    <property type="project" value="InterPro"/>
</dbReference>
<dbReference type="InterPro" id="IPR003594">
    <property type="entry name" value="HATPase_dom"/>
</dbReference>
<dbReference type="Pfam" id="PF13424">
    <property type="entry name" value="TPR_12"/>
    <property type="match status" value="1"/>
</dbReference>
<dbReference type="InterPro" id="IPR011990">
    <property type="entry name" value="TPR-like_helical_dom_sf"/>
</dbReference>
<dbReference type="SUPFAM" id="SSF48452">
    <property type="entry name" value="TPR-like"/>
    <property type="match status" value="1"/>
</dbReference>
<dbReference type="InterPro" id="IPR005467">
    <property type="entry name" value="His_kinase_dom"/>
</dbReference>
<evidence type="ECO:0000256" key="3">
    <source>
        <dbReference type="ARBA" id="ARBA00022553"/>
    </source>
</evidence>
<feature type="chain" id="PRO_5006012802" description="histidine kinase" evidence="12">
    <location>
        <begin position="19"/>
        <end position="648"/>
    </location>
</feature>
<feature type="repeat" description="TPR" evidence="9">
    <location>
        <begin position="160"/>
        <end position="193"/>
    </location>
</feature>
<evidence type="ECO:0000256" key="5">
    <source>
        <dbReference type="ARBA" id="ARBA00022741"/>
    </source>
</evidence>
<evidence type="ECO:0000256" key="8">
    <source>
        <dbReference type="ARBA" id="ARBA00023012"/>
    </source>
</evidence>
<evidence type="ECO:0000256" key="11">
    <source>
        <dbReference type="SAM" id="Phobius"/>
    </source>
</evidence>
<dbReference type="EC" id="2.7.13.3" evidence="2"/>
<feature type="coiled-coil region" evidence="10">
    <location>
        <begin position="362"/>
        <end position="389"/>
    </location>
</feature>
<evidence type="ECO:0000256" key="2">
    <source>
        <dbReference type="ARBA" id="ARBA00012438"/>
    </source>
</evidence>
<dbReference type="Pfam" id="PF02518">
    <property type="entry name" value="HATPase_c"/>
    <property type="match status" value="1"/>
</dbReference>
<evidence type="ECO:0000256" key="7">
    <source>
        <dbReference type="ARBA" id="ARBA00022840"/>
    </source>
</evidence>
<dbReference type="PANTHER" id="PTHR24421:SF10">
    <property type="entry name" value="NITRATE_NITRITE SENSOR PROTEIN NARQ"/>
    <property type="match status" value="1"/>
</dbReference>
<dbReference type="STRING" id="1736674.APS56_13510"/>
<dbReference type="GO" id="GO:0046983">
    <property type="term" value="F:protein dimerization activity"/>
    <property type="evidence" value="ECO:0007669"/>
    <property type="project" value="InterPro"/>
</dbReference>
<dbReference type="CDD" id="cd16917">
    <property type="entry name" value="HATPase_UhpB-NarQ-NarX-like"/>
    <property type="match status" value="1"/>
</dbReference>
<proteinExistence type="predicted"/>
<keyword evidence="12" id="KW-0732">Signal</keyword>
<name>A0A0N7HYS7_9FLAO</name>
<dbReference type="Gene3D" id="1.20.5.1930">
    <property type="match status" value="1"/>
</dbReference>
<dbReference type="SUPFAM" id="SSF55874">
    <property type="entry name" value="ATPase domain of HSP90 chaperone/DNA topoisomerase II/histidine kinase"/>
    <property type="match status" value="1"/>
</dbReference>
<feature type="domain" description="Histidine kinase" evidence="13">
    <location>
        <begin position="563"/>
        <end position="648"/>
    </location>
</feature>
<dbReference type="Gene3D" id="1.25.40.10">
    <property type="entry name" value="Tetratricopeptide repeat domain"/>
    <property type="match status" value="2"/>
</dbReference>
<keyword evidence="9" id="KW-0802">TPR repeat</keyword>
<dbReference type="EMBL" id="CP012898">
    <property type="protein sequence ID" value="ALJ06086.1"/>
    <property type="molecule type" value="Genomic_DNA"/>
</dbReference>
<dbReference type="InterPro" id="IPR011712">
    <property type="entry name" value="Sig_transdc_His_kin_sub3_dim/P"/>
</dbReference>
<keyword evidence="8" id="KW-0902">Two-component regulatory system</keyword>
<dbReference type="SMART" id="SM00028">
    <property type="entry name" value="TPR"/>
    <property type="match status" value="6"/>
</dbReference>
<keyword evidence="15" id="KW-1185">Reference proteome</keyword>
<keyword evidence="11" id="KW-1133">Transmembrane helix</keyword>
<dbReference type="PROSITE" id="PS50109">
    <property type="entry name" value="HIS_KIN"/>
    <property type="match status" value="1"/>
</dbReference>
<dbReference type="RefSeq" id="WP_054729314.1">
    <property type="nucleotide sequence ID" value="NZ_CP012898.1"/>
</dbReference>
<dbReference type="InterPro" id="IPR036890">
    <property type="entry name" value="HATPase_C_sf"/>
</dbReference>
<feature type="signal peptide" evidence="12">
    <location>
        <begin position="1"/>
        <end position="18"/>
    </location>
</feature>
<evidence type="ECO:0000256" key="12">
    <source>
        <dbReference type="SAM" id="SignalP"/>
    </source>
</evidence>
<gene>
    <name evidence="14" type="ORF">APS56_13510</name>
</gene>
<dbReference type="PATRIC" id="fig|1736674.3.peg.2763"/>
<dbReference type="PANTHER" id="PTHR24421">
    <property type="entry name" value="NITRATE/NITRITE SENSOR PROTEIN NARX-RELATED"/>
    <property type="match status" value="1"/>
</dbReference>
<comment type="catalytic activity">
    <reaction evidence="1">
        <text>ATP + protein L-histidine = ADP + protein N-phospho-L-histidine.</text>
        <dbReference type="EC" id="2.7.13.3"/>
    </reaction>
</comment>
<feature type="repeat" description="TPR" evidence="9">
    <location>
        <begin position="119"/>
        <end position="152"/>
    </location>
</feature>
<dbReference type="InterPro" id="IPR050482">
    <property type="entry name" value="Sensor_HK_TwoCompSys"/>
</dbReference>
<evidence type="ECO:0000259" key="13">
    <source>
        <dbReference type="PROSITE" id="PS50109"/>
    </source>
</evidence>
<evidence type="ECO:0000313" key="14">
    <source>
        <dbReference type="EMBL" id="ALJ06086.1"/>
    </source>
</evidence>
<dbReference type="Gene3D" id="3.30.565.10">
    <property type="entry name" value="Histidine kinase-like ATPase, C-terminal domain"/>
    <property type="match status" value="1"/>
</dbReference>
<keyword evidence="11" id="KW-0812">Transmembrane</keyword>
<dbReference type="InterPro" id="IPR019734">
    <property type="entry name" value="TPR_rpt"/>
</dbReference>
<evidence type="ECO:0000256" key="9">
    <source>
        <dbReference type="PROSITE-ProRule" id="PRU00339"/>
    </source>
</evidence>
<reference evidence="14 15" key="1">
    <citation type="submission" date="2015-10" db="EMBL/GenBank/DDBJ databases">
        <authorList>
            <person name="Gilbert D.G."/>
        </authorList>
    </citation>
    <scope>NUCLEOTIDE SEQUENCE [LARGE SCALE GENOMIC DNA]</scope>
    <source>
        <strain evidence="15">HZ-22</strain>
    </source>
</reference>
<dbReference type="Pfam" id="PF07730">
    <property type="entry name" value="HisKA_3"/>
    <property type="match status" value="1"/>
</dbReference>
<keyword evidence="3" id="KW-0597">Phosphoprotein</keyword>
<feature type="transmembrane region" description="Helical" evidence="11">
    <location>
        <begin position="399"/>
        <end position="417"/>
    </location>
</feature>
<dbReference type="PROSITE" id="PS50005">
    <property type="entry name" value="TPR"/>
    <property type="match status" value="2"/>
</dbReference>
<evidence type="ECO:0000313" key="15">
    <source>
        <dbReference type="Proteomes" id="UP000057981"/>
    </source>
</evidence>
<dbReference type="GO" id="GO:0005524">
    <property type="term" value="F:ATP binding"/>
    <property type="evidence" value="ECO:0007669"/>
    <property type="project" value="UniProtKB-KW"/>
</dbReference>
<keyword evidence="10" id="KW-0175">Coiled coil</keyword>
<keyword evidence="5" id="KW-0547">Nucleotide-binding</keyword>
<dbReference type="PROSITE" id="PS50293">
    <property type="entry name" value="TPR_REGION"/>
    <property type="match status" value="1"/>
</dbReference>
<evidence type="ECO:0000256" key="1">
    <source>
        <dbReference type="ARBA" id="ARBA00000085"/>
    </source>
</evidence>
<evidence type="ECO:0000256" key="6">
    <source>
        <dbReference type="ARBA" id="ARBA00022777"/>
    </source>
</evidence>
<dbReference type="KEGG" id="ahz:APS56_13510"/>